<evidence type="ECO:0000313" key="8">
    <source>
        <dbReference type="EMBL" id="MBB5183633.1"/>
    </source>
</evidence>
<dbReference type="RefSeq" id="WP_183328930.1">
    <property type="nucleotide sequence ID" value="NZ_JACHHK010000006.1"/>
</dbReference>
<evidence type="ECO:0000259" key="7">
    <source>
        <dbReference type="SMART" id="SM00079"/>
    </source>
</evidence>
<keyword evidence="3 5" id="KW-0732">Signal</keyword>
<dbReference type="GO" id="GO:0030313">
    <property type="term" value="C:cell envelope"/>
    <property type="evidence" value="ECO:0007669"/>
    <property type="project" value="UniProtKB-SubCell"/>
</dbReference>
<dbReference type="SMART" id="SM00079">
    <property type="entry name" value="PBPe"/>
    <property type="match status" value="1"/>
</dbReference>
<dbReference type="PANTHER" id="PTHR35936">
    <property type="entry name" value="MEMBRANE-BOUND LYTIC MUREIN TRANSGLYCOSYLASE F"/>
    <property type="match status" value="1"/>
</dbReference>
<evidence type="ECO:0000256" key="1">
    <source>
        <dbReference type="ARBA" id="ARBA00004196"/>
    </source>
</evidence>
<evidence type="ECO:0000256" key="4">
    <source>
        <dbReference type="RuleBase" id="RU003744"/>
    </source>
</evidence>
<dbReference type="Proteomes" id="UP000539953">
    <property type="component" value="Unassembled WGS sequence"/>
</dbReference>
<dbReference type="InterPro" id="IPR018313">
    <property type="entry name" value="SBP_3_CS"/>
</dbReference>
<reference evidence="8 9" key="1">
    <citation type="submission" date="2020-08" db="EMBL/GenBank/DDBJ databases">
        <title>Genomic Encyclopedia of Type Strains, Phase IV (KMG-IV): sequencing the most valuable type-strain genomes for metagenomic binning, comparative biology and taxonomic classification.</title>
        <authorList>
            <person name="Goeker M."/>
        </authorList>
    </citation>
    <scope>NUCLEOTIDE SEQUENCE [LARGE SCALE GENOMIC DNA]</scope>
    <source>
        <strain evidence="8 9">DSM 25799</strain>
    </source>
</reference>
<dbReference type="SUPFAM" id="SSF53850">
    <property type="entry name" value="Periplasmic binding protein-like II"/>
    <property type="match status" value="1"/>
</dbReference>
<dbReference type="PROSITE" id="PS01039">
    <property type="entry name" value="SBP_BACTERIAL_3"/>
    <property type="match status" value="1"/>
</dbReference>
<evidence type="ECO:0000259" key="6">
    <source>
        <dbReference type="SMART" id="SM00062"/>
    </source>
</evidence>
<feature type="chain" id="PRO_5039386830" evidence="5">
    <location>
        <begin position="26"/>
        <end position="273"/>
    </location>
</feature>
<gene>
    <name evidence="8" type="ORF">HNQ47_001668</name>
</gene>
<dbReference type="CDD" id="cd00996">
    <property type="entry name" value="PBP2_AatB_like"/>
    <property type="match status" value="1"/>
</dbReference>
<dbReference type="PROSITE" id="PS51257">
    <property type="entry name" value="PROKAR_LIPOPROTEIN"/>
    <property type="match status" value="1"/>
</dbReference>
<evidence type="ECO:0000256" key="3">
    <source>
        <dbReference type="ARBA" id="ARBA00022729"/>
    </source>
</evidence>
<sequence length="273" mass="30291">MKKVSKILKTFIVCFCMALTMTACSSSDDSSSQADASDNDDKTLVVGFDQNFPPFGYVDDDGNYVGFDIDLAKEAAKRMDMKIKLQPIDWDSKDMELDSGTIDCIWNGFTINGREKQYTWTDPYMDNSQVVVVRTDSGINTLSDLKGKNVEAQKESSADTALSENKKLKKSFGNYTTVADYNTGIMDLESGAADAVAMDIYVAQDQIAGKDNMKILDEKISSEQYAVGFKKGNTELRDKVQKALQEMVKDGTFQEISEKWFDGQNVCILDAGE</sequence>
<name>A0A7W8D031_9FIRM</name>
<evidence type="ECO:0000256" key="5">
    <source>
        <dbReference type="SAM" id="SignalP"/>
    </source>
</evidence>
<accession>A0A7W8D031</accession>
<evidence type="ECO:0000313" key="9">
    <source>
        <dbReference type="Proteomes" id="UP000539953"/>
    </source>
</evidence>
<comment type="caution">
    <text evidence="8">The sequence shown here is derived from an EMBL/GenBank/DDBJ whole genome shotgun (WGS) entry which is preliminary data.</text>
</comment>
<dbReference type="PANTHER" id="PTHR35936:SF34">
    <property type="entry name" value="ABC TRANSPORTER EXTRACELLULAR-BINDING PROTEIN YCKB-RELATED"/>
    <property type="match status" value="1"/>
</dbReference>
<feature type="domain" description="Solute-binding protein family 3/N-terminal" evidence="6">
    <location>
        <begin position="43"/>
        <end position="264"/>
    </location>
</feature>
<dbReference type="InterPro" id="IPR001638">
    <property type="entry name" value="Solute-binding_3/MltF_N"/>
</dbReference>
<organism evidence="8 9">
    <name type="scientific">Catenisphaera adipataccumulans</name>
    <dbReference type="NCBI Taxonomy" id="700500"/>
    <lineage>
        <taxon>Bacteria</taxon>
        <taxon>Bacillati</taxon>
        <taxon>Bacillota</taxon>
        <taxon>Erysipelotrichia</taxon>
        <taxon>Erysipelotrichales</taxon>
        <taxon>Erysipelotrichaceae</taxon>
        <taxon>Catenisphaera</taxon>
    </lineage>
</organism>
<comment type="similarity">
    <text evidence="2 4">Belongs to the bacterial solute-binding protein 3 family.</text>
</comment>
<keyword evidence="9" id="KW-1185">Reference proteome</keyword>
<dbReference type="SMART" id="SM00062">
    <property type="entry name" value="PBPb"/>
    <property type="match status" value="1"/>
</dbReference>
<feature type="signal peptide" evidence="5">
    <location>
        <begin position="1"/>
        <end position="25"/>
    </location>
</feature>
<dbReference type="Gene3D" id="3.40.190.10">
    <property type="entry name" value="Periplasmic binding protein-like II"/>
    <property type="match status" value="2"/>
</dbReference>
<dbReference type="InterPro" id="IPR001320">
    <property type="entry name" value="Iontro_rcpt_C"/>
</dbReference>
<dbReference type="EMBL" id="JACHHK010000006">
    <property type="protein sequence ID" value="MBB5183633.1"/>
    <property type="molecule type" value="Genomic_DNA"/>
</dbReference>
<comment type="subcellular location">
    <subcellularLocation>
        <location evidence="1">Cell envelope</location>
    </subcellularLocation>
</comment>
<protein>
    <submittedName>
        <fullName evidence="8">Polar amino acid transport system substrate-binding protein</fullName>
    </submittedName>
</protein>
<dbReference type="GO" id="GO:0015276">
    <property type="term" value="F:ligand-gated monoatomic ion channel activity"/>
    <property type="evidence" value="ECO:0007669"/>
    <property type="project" value="InterPro"/>
</dbReference>
<dbReference type="Pfam" id="PF00497">
    <property type="entry name" value="SBP_bac_3"/>
    <property type="match status" value="1"/>
</dbReference>
<evidence type="ECO:0000256" key="2">
    <source>
        <dbReference type="ARBA" id="ARBA00010333"/>
    </source>
</evidence>
<feature type="domain" description="Ionotropic glutamate receptor C-terminal" evidence="7">
    <location>
        <begin position="43"/>
        <end position="263"/>
    </location>
</feature>
<dbReference type="AlphaFoldDB" id="A0A7W8D031"/>
<proteinExistence type="inferred from homology"/>
<dbReference type="GO" id="GO:0016020">
    <property type="term" value="C:membrane"/>
    <property type="evidence" value="ECO:0007669"/>
    <property type="project" value="InterPro"/>
</dbReference>